<name>F4LVG3_TEPAE</name>
<sequence>MKGDVIILKKTSVILIMLFTVFYPINTIAIADDEIIEQQFEMIDKSEFDTFVNRLNDDYKDYMPQYSLNELIKVIRGEKSYDFNSLLKGITEYFFREISINLHLLGELIILSMICAILKNIQSAFENDNIEKVTYGFVFLVLSTIAIQSFNLALNIGKNAIDQMVSIIQALMPIILTLLASVGGMTSVAVFNPLIFIGVTISSMWIRNILLPIIYFVAVLGLISNFSKHLHVSALSTLLKQICVFLLGLFLSTFLGILVVQGAAASVVDGISIRTAKFASKNFIPIVGGIFSDTVDTIVSCSLILKNTIGFAGLVIILLTILFPVIRILTIVFIYKLAGAIIQPLGEETMVKCLNNMASHVTFIAITVGSVALMFFVAITVIIASGNITVMMR</sequence>
<dbReference type="KEGG" id="tep:TepRe1_1403"/>
<feature type="transmembrane region" description="Helical" evidence="1">
    <location>
        <begin position="205"/>
        <end position="226"/>
    </location>
</feature>
<dbReference type="AlphaFoldDB" id="F4LVG3"/>
<dbReference type="NCBIfam" id="TIGR02829">
    <property type="entry name" value="spore_III_AE"/>
    <property type="match status" value="1"/>
</dbReference>
<feature type="transmembrane region" description="Helical" evidence="1">
    <location>
        <begin position="283"/>
        <end position="305"/>
    </location>
</feature>
<evidence type="ECO:0000313" key="3">
    <source>
        <dbReference type="Proteomes" id="UP000010802"/>
    </source>
</evidence>
<keyword evidence="1" id="KW-0812">Transmembrane</keyword>
<dbReference type="OrthoDB" id="1706761at2"/>
<feature type="transmembrane region" description="Helical" evidence="1">
    <location>
        <begin position="174"/>
        <end position="199"/>
    </location>
</feature>
<proteinExistence type="predicted"/>
<dbReference type="HOGENOM" id="CLU_046838_1_1_9"/>
<dbReference type="EMBL" id="HF563609">
    <property type="protein sequence ID" value="CCP26267.1"/>
    <property type="molecule type" value="Genomic_DNA"/>
</dbReference>
<keyword evidence="3" id="KW-1185">Reference proteome</keyword>
<dbReference type="Proteomes" id="UP000010802">
    <property type="component" value="Chromosome"/>
</dbReference>
<keyword evidence="1" id="KW-0472">Membrane</keyword>
<feature type="transmembrane region" description="Helical" evidence="1">
    <location>
        <begin position="238"/>
        <end position="263"/>
    </location>
</feature>
<keyword evidence="1" id="KW-1133">Transmembrane helix</keyword>
<dbReference type="KEGG" id="tae:TepiRe1_1514"/>
<gene>
    <name evidence="2" type="primary">spoIIIAE</name>
    <name evidence="2" type="ordered locus">TEPIRE1_1514</name>
</gene>
<dbReference type="PATRIC" id="fig|1209989.3.peg.1719"/>
<feature type="transmembrane region" description="Helical" evidence="1">
    <location>
        <begin position="12"/>
        <end position="31"/>
    </location>
</feature>
<feature type="transmembrane region" description="Helical" evidence="1">
    <location>
        <begin position="133"/>
        <end position="154"/>
    </location>
</feature>
<dbReference type="eggNOG" id="ENOG502Z7PW">
    <property type="taxonomic scope" value="Bacteria"/>
</dbReference>
<evidence type="ECO:0000313" key="2">
    <source>
        <dbReference type="EMBL" id="CCP26267.1"/>
    </source>
</evidence>
<protein>
    <submittedName>
        <fullName evidence="2">Stage III sporulation protein AE</fullName>
    </submittedName>
</protein>
<organism evidence="2 3">
    <name type="scientific">Tepidanaerobacter acetatoxydans (strain DSM 21804 / JCM 16047 / Re1)</name>
    <dbReference type="NCBI Taxonomy" id="1209989"/>
    <lineage>
        <taxon>Bacteria</taxon>
        <taxon>Bacillati</taxon>
        <taxon>Bacillota</taxon>
        <taxon>Clostridia</taxon>
        <taxon>Thermosediminibacterales</taxon>
        <taxon>Tepidanaerobacteraceae</taxon>
        <taxon>Tepidanaerobacter</taxon>
    </lineage>
</organism>
<dbReference type="RefSeq" id="WP_013778472.1">
    <property type="nucleotide sequence ID" value="NC_015519.1"/>
</dbReference>
<accession>F4LVG3</accession>
<feature type="transmembrane region" description="Helical" evidence="1">
    <location>
        <begin position="312"/>
        <end position="338"/>
    </location>
</feature>
<dbReference type="STRING" id="1209989.TepRe1_1403"/>
<reference evidence="3" key="1">
    <citation type="journal article" date="2013" name="Genome Announc.">
        <title>First genome sequence of a syntrophic acetate-oxidizing bacterium, Tepidanaerobacter acetatoxydans strain Re1.</title>
        <authorList>
            <person name="Manzoor S."/>
            <person name="Bongcam-Rudloff E."/>
            <person name="Schnurer A."/>
            <person name="Muller B."/>
        </authorList>
    </citation>
    <scope>NUCLEOTIDE SEQUENCE [LARGE SCALE GENOMIC DNA]</scope>
    <source>
        <strain evidence="3">Re1</strain>
    </source>
</reference>
<dbReference type="Pfam" id="PF09546">
    <property type="entry name" value="Spore_III_AE"/>
    <property type="match status" value="1"/>
</dbReference>
<dbReference type="InterPro" id="IPR014194">
    <property type="entry name" value="Spore_III_AE"/>
</dbReference>
<feature type="transmembrane region" description="Helical" evidence="1">
    <location>
        <begin position="358"/>
        <end position="384"/>
    </location>
</feature>
<accession>L0S389</accession>
<evidence type="ECO:0000256" key="1">
    <source>
        <dbReference type="SAM" id="Phobius"/>
    </source>
</evidence>